<evidence type="ECO:0000313" key="5">
    <source>
        <dbReference type="Proteomes" id="UP001430796"/>
    </source>
</evidence>
<keyword evidence="2" id="KW-0812">Transmembrane</keyword>
<keyword evidence="2" id="KW-1133">Transmembrane helix</keyword>
<feature type="transmembrane region" description="Helical" evidence="2">
    <location>
        <begin position="108"/>
        <end position="129"/>
    </location>
</feature>
<comment type="caution">
    <text evidence="4">The sequence shown here is derived from an EMBL/GenBank/DDBJ whole genome shotgun (WGS) entry which is preliminary data.</text>
</comment>
<proteinExistence type="predicted"/>
<dbReference type="Proteomes" id="UP001430796">
    <property type="component" value="Unassembled WGS sequence"/>
</dbReference>
<evidence type="ECO:0000259" key="3">
    <source>
        <dbReference type="Pfam" id="PF01757"/>
    </source>
</evidence>
<evidence type="ECO:0000256" key="1">
    <source>
        <dbReference type="SAM" id="MobiDB-lite"/>
    </source>
</evidence>
<feature type="transmembrane region" description="Helical" evidence="2">
    <location>
        <begin position="300"/>
        <end position="322"/>
    </location>
</feature>
<accession>A0ABS9HRP7</accession>
<feature type="transmembrane region" description="Helical" evidence="2">
    <location>
        <begin position="269"/>
        <end position="288"/>
    </location>
</feature>
<reference evidence="4 5" key="2">
    <citation type="submission" date="2022-01" db="EMBL/GenBank/DDBJ databases">
        <title>Lysobacter chinensis sp. nov., a bacterium isolated from cow dung compost.</title>
        <authorList>
            <person name="Liu Y."/>
        </authorList>
    </citation>
    <scope>NUCLEOTIDE SEQUENCE [LARGE SCALE GENOMIC DNA]</scope>
    <source>
        <strain evidence="4 5">TLK-CK17</strain>
    </source>
</reference>
<dbReference type="PANTHER" id="PTHR23028">
    <property type="entry name" value="ACETYLTRANSFERASE"/>
    <property type="match status" value="1"/>
</dbReference>
<keyword evidence="2" id="KW-0472">Membrane</keyword>
<dbReference type="EMBL" id="JAKJPO010000001">
    <property type="protein sequence ID" value="MCF7220953.1"/>
    <property type="molecule type" value="Genomic_DNA"/>
</dbReference>
<sequence length="403" mass="44988">MSVPVLSPDRPHEHAMTGDAPDARASAKRERVNEIDLLRFIAALAVVFFHYAFRGYAGGDRTIMPYPLLESVAKYGFKGVELFFMISGFVILMTASNGSLRSFAVSRFARLYPAFWACCTLTFVAIVLFGGDRFSASFSQYLVNMTMLSGFVGVPSIDGVYWSLFVELQFYAMVAGVLMIGRISQAQMFLALWLAATILLELFPVAPLRFLLITDYAAYFIAGAAAFLIWSRGSSWLRYGMIGICFILALRDSLGGIEGFERHFDTRMNVIVVVAIIASYFAVMLLIATRRTGAFGRRRWMVAGALTYPLYLIHQNIGYIIFNIAYPAFNPHLVFWGTLLLVLAASYLVHAQIERRCAGALKRTCNRALDGASRWVSRLRTQLSPTARLHRRFGDESTSGKPN</sequence>
<feature type="transmembrane region" description="Helical" evidence="2">
    <location>
        <begin position="237"/>
        <end position="257"/>
    </location>
</feature>
<dbReference type="RefSeq" id="WP_237053300.1">
    <property type="nucleotide sequence ID" value="NZ_JAKJPO010000001.1"/>
</dbReference>
<dbReference type="PANTHER" id="PTHR23028:SF53">
    <property type="entry name" value="ACYL_TRANSF_3 DOMAIN-CONTAINING PROTEIN"/>
    <property type="match status" value="1"/>
</dbReference>
<evidence type="ECO:0000313" key="4">
    <source>
        <dbReference type="EMBL" id="MCF7220953.1"/>
    </source>
</evidence>
<feature type="transmembrane region" description="Helical" evidence="2">
    <location>
        <begin position="334"/>
        <end position="353"/>
    </location>
</feature>
<gene>
    <name evidence="4" type="ORF">L3V18_04000</name>
</gene>
<dbReference type="Pfam" id="PF01757">
    <property type="entry name" value="Acyl_transf_3"/>
    <property type="match status" value="1"/>
</dbReference>
<evidence type="ECO:0000256" key="2">
    <source>
        <dbReference type="SAM" id="Phobius"/>
    </source>
</evidence>
<dbReference type="InterPro" id="IPR050879">
    <property type="entry name" value="Acyltransferase_3"/>
</dbReference>
<feature type="transmembrane region" description="Helical" evidence="2">
    <location>
        <begin position="37"/>
        <end position="57"/>
    </location>
</feature>
<feature type="transmembrane region" description="Helical" evidence="2">
    <location>
        <begin position="212"/>
        <end position="230"/>
    </location>
</feature>
<feature type="region of interest" description="Disordered" evidence="1">
    <location>
        <begin position="1"/>
        <end position="25"/>
    </location>
</feature>
<feature type="domain" description="Acyltransferase 3" evidence="3">
    <location>
        <begin position="33"/>
        <end position="349"/>
    </location>
</feature>
<dbReference type="InterPro" id="IPR002656">
    <property type="entry name" value="Acyl_transf_3_dom"/>
</dbReference>
<reference evidence="5" key="1">
    <citation type="submission" date="2022-01" db="EMBL/GenBank/DDBJ databases">
        <title>Lysobacter chinensis sp. nov., a bacterium isolated from cow dung compost.</title>
        <authorList>
            <person name="Zhou L.Y."/>
        </authorList>
    </citation>
    <scope>NUCLEOTIDE SEQUENCE [LARGE SCALE GENOMIC DNA]</scope>
    <source>
        <strain evidence="5">TLK-CK17</strain>
    </source>
</reference>
<organism evidence="4 5">
    <name type="scientific">Marilutibacter chinensis</name>
    <dbReference type="NCBI Taxonomy" id="2912247"/>
    <lineage>
        <taxon>Bacteria</taxon>
        <taxon>Pseudomonadati</taxon>
        <taxon>Pseudomonadota</taxon>
        <taxon>Gammaproteobacteria</taxon>
        <taxon>Lysobacterales</taxon>
        <taxon>Lysobacteraceae</taxon>
        <taxon>Marilutibacter</taxon>
    </lineage>
</organism>
<dbReference type="GO" id="GO:0016746">
    <property type="term" value="F:acyltransferase activity"/>
    <property type="evidence" value="ECO:0007669"/>
    <property type="project" value="UniProtKB-KW"/>
</dbReference>
<feature type="transmembrane region" description="Helical" evidence="2">
    <location>
        <begin position="77"/>
        <end position="96"/>
    </location>
</feature>
<reference evidence="4 5" key="3">
    <citation type="submission" date="2022-01" db="EMBL/GenBank/DDBJ databases">
        <authorList>
            <person name="Zhou L.Y."/>
        </authorList>
    </citation>
    <scope>NUCLEOTIDE SEQUENCE [LARGE SCALE GENOMIC DNA]</scope>
    <source>
        <strain evidence="4 5">TLK-CK17</strain>
    </source>
</reference>
<name>A0ABS9HRP7_9GAMM</name>
<feature type="compositionally biased region" description="Basic and acidic residues" evidence="1">
    <location>
        <begin position="9"/>
        <end position="25"/>
    </location>
</feature>
<protein>
    <submittedName>
        <fullName evidence="4">Acyltransferase</fullName>
    </submittedName>
</protein>
<feature type="transmembrane region" description="Helical" evidence="2">
    <location>
        <begin position="188"/>
        <end position="206"/>
    </location>
</feature>
<feature type="transmembrane region" description="Helical" evidence="2">
    <location>
        <begin position="160"/>
        <end position="181"/>
    </location>
</feature>
<keyword evidence="4" id="KW-0808">Transferase</keyword>
<keyword evidence="4" id="KW-0012">Acyltransferase</keyword>
<keyword evidence="5" id="KW-1185">Reference proteome</keyword>